<sequence length="55" mass="6319">MKEKEALLARKEQMLQRQALKISQQKEELAVCTTLTNLACSMYFLDNSGLQYVLP</sequence>
<accession>A0A9D4CS00</accession>
<organism evidence="2 3">
    <name type="scientific">Dreissena polymorpha</name>
    <name type="common">Zebra mussel</name>
    <name type="synonym">Mytilus polymorpha</name>
    <dbReference type="NCBI Taxonomy" id="45954"/>
    <lineage>
        <taxon>Eukaryota</taxon>
        <taxon>Metazoa</taxon>
        <taxon>Spiralia</taxon>
        <taxon>Lophotrochozoa</taxon>
        <taxon>Mollusca</taxon>
        <taxon>Bivalvia</taxon>
        <taxon>Autobranchia</taxon>
        <taxon>Heteroconchia</taxon>
        <taxon>Euheterodonta</taxon>
        <taxon>Imparidentia</taxon>
        <taxon>Neoheterodontei</taxon>
        <taxon>Myida</taxon>
        <taxon>Dreissenoidea</taxon>
        <taxon>Dreissenidae</taxon>
        <taxon>Dreissena</taxon>
    </lineage>
</organism>
<proteinExistence type="predicted"/>
<keyword evidence="1" id="KW-0175">Coiled coil</keyword>
<protein>
    <submittedName>
        <fullName evidence="2">Uncharacterized protein</fullName>
    </submittedName>
</protein>
<keyword evidence="3" id="KW-1185">Reference proteome</keyword>
<dbReference type="AlphaFoldDB" id="A0A9D4CS00"/>
<evidence type="ECO:0000313" key="2">
    <source>
        <dbReference type="EMBL" id="KAH3729547.1"/>
    </source>
</evidence>
<dbReference type="Proteomes" id="UP000828390">
    <property type="component" value="Unassembled WGS sequence"/>
</dbReference>
<reference evidence="2" key="1">
    <citation type="journal article" date="2019" name="bioRxiv">
        <title>The Genome of the Zebra Mussel, Dreissena polymorpha: A Resource for Invasive Species Research.</title>
        <authorList>
            <person name="McCartney M.A."/>
            <person name="Auch B."/>
            <person name="Kono T."/>
            <person name="Mallez S."/>
            <person name="Zhang Y."/>
            <person name="Obille A."/>
            <person name="Becker A."/>
            <person name="Abrahante J.E."/>
            <person name="Garbe J."/>
            <person name="Badalamenti J.P."/>
            <person name="Herman A."/>
            <person name="Mangelson H."/>
            <person name="Liachko I."/>
            <person name="Sullivan S."/>
            <person name="Sone E.D."/>
            <person name="Koren S."/>
            <person name="Silverstein K.A.T."/>
            <person name="Beckman K.B."/>
            <person name="Gohl D.M."/>
        </authorList>
    </citation>
    <scope>NUCLEOTIDE SEQUENCE</scope>
    <source>
        <strain evidence="2">Duluth1</strain>
        <tissue evidence="2">Whole animal</tissue>
    </source>
</reference>
<reference evidence="2" key="2">
    <citation type="submission" date="2020-11" db="EMBL/GenBank/DDBJ databases">
        <authorList>
            <person name="McCartney M.A."/>
            <person name="Auch B."/>
            <person name="Kono T."/>
            <person name="Mallez S."/>
            <person name="Becker A."/>
            <person name="Gohl D.M."/>
            <person name="Silverstein K.A.T."/>
            <person name="Koren S."/>
            <person name="Bechman K.B."/>
            <person name="Herman A."/>
            <person name="Abrahante J.E."/>
            <person name="Garbe J."/>
        </authorList>
    </citation>
    <scope>NUCLEOTIDE SEQUENCE</scope>
    <source>
        <strain evidence="2">Duluth1</strain>
        <tissue evidence="2">Whole animal</tissue>
    </source>
</reference>
<feature type="coiled-coil region" evidence="1">
    <location>
        <begin position="1"/>
        <end position="28"/>
    </location>
</feature>
<gene>
    <name evidence="2" type="ORF">DPMN_055518</name>
</gene>
<comment type="caution">
    <text evidence="2">The sequence shown here is derived from an EMBL/GenBank/DDBJ whole genome shotgun (WGS) entry which is preliminary data.</text>
</comment>
<dbReference type="EMBL" id="JAIWYP010000012">
    <property type="protein sequence ID" value="KAH3729547.1"/>
    <property type="molecule type" value="Genomic_DNA"/>
</dbReference>
<evidence type="ECO:0000256" key="1">
    <source>
        <dbReference type="SAM" id="Coils"/>
    </source>
</evidence>
<evidence type="ECO:0000313" key="3">
    <source>
        <dbReference type="Proteomes" id="UP000828390"/>
    </source>
</evidence>
<name>A0A9D4CS00_DREPO</name>